<dbReference type="RefSeq" id="WP_071166333.1">
    <property type="nucleotide sequence ID" value="NZ_CP017781.1"/>
</dbReference>
<dbReference type="Proteomes" id="UP000176562">
    <property type="component" value="Chromosome"/>
</dbReference>
<dbReference type="STRING" id="1850250.LPB142_10385"/>
<feature type="compositionally biased region" description="Basic and acidic residues" evidence="1">
    <location>
        <begin position="20"/>
        <end position="30"/>
    </location>
</feature>
<dbReference type="Pfam" id="PF13704">
    <property type="entry name" value="Glyco_tranf_2_4"/>
    <property type="match status" value="1"/>
</dbReference>
<evidence type="ECO:0000256" key="1">
    <source>
        <dbReference type="SAM" id="MobiDB-lite"/>
    </source>
</evidence>
<reference evidence="2 3" key="1">
    <citation type="submission" date="2016-10" db="EMBL/GenBank/DDBJ databases">
        <title>Rhodobacter sp. LPB0142, isolated from sea water.</title>
        <authorList>
            <person name="Kim E."/>
            <person name="Yi H."/>
        </authorList>
    </citation>
    <scope>NUCLEOTIDE SEQUENCE [LARGE SCALE GENOMIC DNA]</scope>
    <source>
        <strain evidence="2 3">LPB0142</strain>
    </source>
</reference>
<feature type="region of interest" description="Disordered" evidence="1">
    <location>
        <begin position="732"/>
        <end position="793"/>
    </location>
</feature>
<dbReference type="InterPro" id="IPR029044">
    <property type="entry name" value="Nucleotide-diphossugar_trans"/>
</dbReference>
<dbReference type="SUPFAM" id="SSF53448">
    <property type="entry name" value="Nucleotide-diphospho-sugar transferases"/>
    <property type="match status" value="1"/>
</dbReference>
<organism evidence="2 3">
    <name type="scientific">Rhodobacter xanthinilyticus</name>
    <dbReference type="NCBI Taxonomy" id="1850250"/>
    <lineage>
        <taxon>Bacteria</taxon>
        <taxon>Pseudomonadati</taxon>
        <taxon>Pseudomonadota</taxon>
        <taxon>Alphaproteobacteria</taxon>
        <taxon>Rhodobacterales</taxon>
        <taxon>Rhodobacter group</taxon>
        <taxon>Rhodobacter</taxon>
    </lineage>
</organism>
<feature type="region of interest" description="Disordered" evidence="1">
    <location>
        <begin position="1"/>
        <end position="126"/>
    </location>
</feature>
<proteinExistence type="predicted"/>
<name>A0A1D9MCS7_9RHOB</name>
<evidence type="ECO:0000313" key="2">
    <source>
        <dbReference type="EMBL" id="AOZ69674.1"/>
    </source>
</evidence>
<dbReference type="KEGG" id="rhp:LPB142_10385"/>
<accession>A0A1D9MCS7</accession>
<dbReference type="InterPro" id="IPR029063">
    <property type="entry name" value="SAM-dependent_MTases_sf"/>
</dbReference>
<feature type="compositionally biased region" description="Gly residues" evidence="1">
    <location>
        <begin position="35"/>
        <end position="47"/>
    </location>
</feature>
<keyword evidence="3" id="KW-1185">Reference proteome</keyword>
<feature type="compositionally biased region" description="Acidic residues" evidence="1">
    <location>
        <begin position="69"/>
        <end position="89"/>
    </location>
</feature>
<evidence type="ECO:0000313" key="3">
    <source>
        <dbReference type="Proteomes" id="UP000176562"/>
    </source>
</evidence>
<dbReference type="SUPFAM" id="SSF53335">
    <property type="entry name" value="S-adenosyl-L-methionine-dependent methyltransferases"/>
    <property type="match status" value="1"/>
</dbReference>
<dbReference type="EMBL" id="CP017781">
    <property type="protein sequence ID" value="AOZ69674.1"/>
    <property type="molecule type" value="Genomic_DNA"/>
</dbReference>
<dbReference type="AlphaFoldDB" id="A0A1D9MCS7"/>
<feature type="compositionally biased region" description="Basic and acidic residues" evidence="1">
    <location>
        <begin position="108"/>
        <end position="121"/>
    </location>
</feature>
<evidence type="ECO:0008006" key="4">
    <source>
        <dbReference type="Google" id="ProtNLM"/>
    </source>
</evidence>
<protein>
    <recommendedName>
        <fullName evidence="4">Glycosyl transferase family 2</fullName>
    </recommendedName>
</protein>
<gene>
    <name evidence="2" type="ORF">LPB142_10385</name>
</gene>
<sequence length="793" mass="86354">MTKDASPEGQEAEAATPGDDAARAAGERPAKGKSQGQGQGKAKGQGGAKAAAKTKAAAKAKAKPPHAEEEAEEEGFGEDDLDSPDDDEAREAAAEAAGQPSPRARLKAAREEAERHPERPRGAAPLWGTVPFSLKRHVSPHGQVTAVSMMKDEGPYVIEWVAHHLAIGFTDLIVYTNDCSDGTDDMLIRLEELGLAHHRRNVIPEGIRPQPSALNYAQDDPLVGLSDWVLVFDADEFVSIKYGDGTLDQLIAAAKEQGANGIVITWRIFGSGGVVEWSRAPVSEQYLMAAPPEWNKGWGVKTLFTFDPEYWKLGIHRPKMKTRHIKTEFPDQVKWLNGSGREMEDYFKFRGWRSITRTVGYDWVQLNHYAVKSVDSYAIRKLRGNVNNKKDKYNSDYWSLQDRNEVRDETMLRYKARRDAIIAELLTDPVLNRLHHAAVARAEARLAEIKGTEAYVKLVEDLAAASAVPLSQIVAKPPQARDREKIAALMSEVERQRGLKAREERKAAGPREPIETVPLGNFVAGPVVTEPPYAGDWVKNHTMELPLDHRIFNTPMLGVIGKGKFDRGLARRMPSVLPQGASVLEIGAGVGFVMGHLAAVRPDLTLAMAEEDEGLAAALRLIAARNGRDLTRAPELIAAPLGADPAGAILAQIAARRPQALLLADPRISPEVFAAILAHAGRPDCPMPGLVFLHGRLLEAHRARLAEYDALIEPRGFVQGFGFDPNLTRGYGYGLAPPDPAAREARKRKKAAQSEGDEPQTDGAEGAEPRTDETAPNADLAPNSDLARGAGEL</sequence>